<protein>
    <submittedName>
        <fullName evidence="7">Uncharacterized protein</fullName>
    </submittedName>
</protein>
<keyword evidence="4" id="KW-0472">Membrane</keyword>
<dbReference type="AlphaFoldDB" id="A0A835TK26"/>
<comment type="subcellular location">
    <subcellularLocation>
        <location evidence="1">Membrane</location>
        <topology evidence="1">Single-pass type II membrane protein</topology>
    </subcellularLocation>
</comment>
<dbReference type="InterPro" id="IPR003406">
    <property type="entry name" value="Glyco_trans_14"/>
</dbReference>
<dbReference type="PANTHER" id="PTHR31042">
    <property type="entry name" value="CORE-2/I-BRANCHING BETA-1,6-N-ACETYLGLUCOSAMINYLTRANSFERASE FAMILY PROTEIN-RELATED"/>
    <property type="match status" value="1"/>
</dbReference>
<reference evidence="7 8" key="1">
    <citation type="submission" date="2020-10" db="EMBL/GenBank/DDBJ databases">
        <title>Plant Genome Project.</title>
        <authorList>
            <person name="Zhang R.-G."/>
        </authorList>
    </citation>
    <scope>NUCLEOTIDE SEQUENCE [LARGE SCALE GENOMIC DNA]</scope>
    <source>
        <strain evidence="7">FAFU-HL-1</strain>
        <tissue evidence="7">Leaf</tissue>
    </source>
</reference>
<sequence>MEAGGRDAVSARAGPQTTTSSSSSSSTSLIPYNLPLLSALLSCAIAQFLKLFTTWFKEKRWDSKRMLDSGGMPSSHSATVTALAVAIGLQEGTGSAAFAIVVIVACVVMYDASGVRLHAGRQAELLNQIVCEFPPEHPLSSVRPLRELLGHTHLQRPAAVPAKKSGKAVLQSQVKLPSLYPPVFLASPSSRYHHFEGTPKIAFLFLARRDLPLDFLWDSFFKNVDAAKFSIYIHSTPGFVFNETTTRCAFFYGQQLNYSIQVIWGESSMIEAEKLLLLAALHDPANQRFVLLSDSCVPLYSFSYLYSYLMSSSKSFVDSFIDVEEDRYSPKMSPIVRRDKWRKGSQWISLVRRHAKIVAEDYFVFPIFKEFCKRWPPEDADNRKEIHQIFDVAQYFLQTLLRIFKQHRNCIPDEHYVQTLLAMNGLEDDLERRTLTYTMWNHSIVKAQTSWHPLTFHYDDVTAIKIKEIKAINSIPRKQGNQSENCHVNNIHKPCFLFARKFTQRAASHLLTQDLVDFS</sequence>
<evidence type="ECO:0000256" key="3">
    <source>
        <dbReference type="ARBA" id="ARBA00022679"/>
    </source>
</evidence>
<gene>
    <name evidence="7" type="ORF">SADUNF_Sadunf02G0180900</name>
</gene>
<dbReference type="PANTHER" id="PTHR31042:SF70">
    <property type="entry name" value="OS01G0695200 PROTEIN"/>
    <property type="match status" value="1"/>
</dbReference>
<dbReference type="Proteomes" id="UP000657918">
    <property type="component" value="Unassembled WGS sequence"/>
</dbReference>
<evidence type="ECO:0000313" key="8">
    <source>
        <dbReference type="Proteomes" id="UP000657918"/>
    </source>
</evidence>
<keyword evidence="3" id="KW-0808">Transferase</keyword>
<dbReference type="GO" id="GO:0016757">
    <property type="term" value="F:glycosyltransferase activity"/>
    <property type="evidence" value="ECO:0007669"/>
    <property type="project" value="UniProtKB-KW"/>
</dbReference>
<evidence type="ECO:0000313" key="7">
    <source>
        <dbReference type="EMBL" id="KAF9688277.1"/>
    </source>
</evidence>
<dbReference type="InterPro" id="IPR044174">
    <property type="entry name" value="BC10-like"/>
</dbReference>
<evidence type="ECO:0000256" key="6">
    <source>
        <dbReference type="SAM" id="MobiDB-lite"/>
    </source>
</evidence>
<dbReference type="Pfam" id="PF02485">
    <property type="entry name" value="Branch"/>
    <property type="match status" value="1"/>
</dbReference>
<evidence type="ECO:0000256" key="4">
    <source>
        <dbReference type="ARBA" id="ARBA00023136"/>
    </source>
</evidence>
<name>A0A835TK26_9ROSI</name>
<feature type="region of interest" description="Disordered" evidence="6">
    <location>
        <begin position="1"/>
        <end position="28"/>
    </location>
</feature>
<dbReference type="GO" id="GO:0016020">
    <property type="term" value="C:membrane"/>
    <property type="evidence" value="ECO:0007669"/>
    <property type="project" value="UniProtKB-SubCell"/>
</dbReference>
<dbReference type="OrthoDB" id="191334at2759"/>
<evidence type="ECO:0000256" key="2">
    <source>
        <dbReference type="ARBA" id="ARBA00022676"/>
    </source>
</evidence>
<dbReference type="InterPro" id="IPR003832">
    <property type="entry name" value="DUF212"/>
</dbReference>
<dbReference type="Pfam" id="PF02681">
    <property type="entry name" value="DUF212"/>
    <property type="match status" value="1"/>
</dbReference>
<comment type="caution">
    <text evidence="7">The sequence shown here is derived from an EMBL/GenBank/DDBJ whole genome shotgun (WGS) entry which is preliminary data.</text>
</comment>
<accession>A0A835TK26</accession>
<keyword evidence="5" id="KW-0325">Glycoprotein</keyword>
<organism evidence="7 8">
    <name type="scientific">Salix dunnii</name>
    <dbReference type="NCBI Taxonomy" id="1413687"/>
    <lineage>
        <taxon>Eukaryota</taxon>
        <taxon>Viridiplantae</taxon>
        <taxon>Streptophyta</taxon>
        <taxon>Embryophyta</taxon>
        <taxon>Tracheophyta</taxon>
        <taxon>Spermatophyta</taxon>
        <taxon>Magnoliopsida</taxon>
        <taxon>eudicotyledons</taxon>
        <taxon>Gunneridae</taxon>
        <taxon>Pentapetalae</taxon>
        <taxon>rosids</taxon>
        <taxon>fabids</taxon>
        <taxon>Malpighiales</taxon>
        <taxon>Salicaceae</taxon>
        <taxon>Saliceae</taxon>
        <taxon>Salix</taxon>
    </lineage>
</organism>
<evidence type="ECO:0000256" key="1">
    <source>
        <dbReference type="ARBA" id="ARBA00004606"/>
    </source>
</evidence>
<keyword evidence="8" id="KW-1185">Reference proteome</keyword>
<evidence type="ECO:0000256" key="5">
    <source>
        <dbReference type="ARBA" id="ARBA00023180"/>
    </source>
</evidence>
<keyword evidence="2" id="KW-0328">Glycosyltransferase</keyword>
<feature type="compositionally biased region" description="Low complexity" evidence="6">
    <location>
        <begin position="17"/>
        <end position="28"/>
    </location>
</feature>
<proteinExistence type="predicted"/>
<dbReference type="EMBL" id="JADGMS010000002">
    <property type="protein sequence ID" value="KAF9688277.1"/>
    <property type="molecule type" value="Genomic_DNA"/>
</dbReference>